<dbReference type="AlphaFoldDB" id="A0A2P4UPI3"/>
<dbReference type="EMBL" id="MTBP01000001">
    <property type="protein sequence ID" value="POM26966.1"/>
    <property type="molecule type" value="Genomic_DNA"/>
</dbReference>
<keyword evidence="3" id="KW-1185">Reference proteome</keyword>
<dbReference type="Pfam" id="PF13560">
    <property type="entry name" value="HTH_31"/>
    <property type="match status" value="1"/>
</dbReference>
<dbReference type="GO" id="GO:0003677">
    <property type="term" value="F:DNA binding"/>
    <property type="evidence" value="ECO:0007669"/>
    <property type="project" value="InterPro"/>
</dbReference>
<organism evidence="2 3">
    <name type="scientific">Actinomadura rubteroloni</name>
    <dbReference type="NCBI Taxonomy" id="1926885"/>
    <lineage>
        <taxon>Bacteria</taxon>
        <taxon>Bacillati</taxon>
        <taxon>Actinomycetota</taxon>
        <taxon>Actinomycetes</taxon>
        <taxon>Streptosporangiales</taxon>
        <taxon>Thermomonosporaceae</taxon>
        <taxon>Actinomadura</taxon>
    </lineage>
</organism>
<feature type="domain" description="HTH cro/C1-type" evidence="1">
    <location>
        <begin position="18"/>
        <end position="73"/>
    </location>
</feature>
<evidence type="ECO:0000313" key="2">
    <source>
        <dbReference type="EMBL" id="POM26966.1"/>
    </source>
</evidence>
<dbReference type="InterPro" id="IPR010982">
    <property type="entry name" value="Lambda_DNA-bd_dom_sf"/>
</dbReference>
<comment type="caution">
    <text evidence="2">The sequence shown here is derived from an EMBL/GenBank/DDBJ whole genome shotgun (WGS) entry which is preliminary data.</text>
</comment>
<name>A0A2P4UPI3_9ACTN</name>
<dbReference type="SUPFAM" id="SSF47413">
    <property type="entry name" value="lambda repressor-like DNA-binding domains"/>
    <property type="match status" value="1"/>
</dbReference>
<dbReference type="CDD" id="cd00093">
    <property type="entry name" value="HTH_XRE"/>
    <property type="match status" value="1"/>
</dbReference>
<dbReference type="Pfam" id="PF19054">
    <property type="entry name" value="DUF5753"/>
    <property type="match status" value="1"/>
</dbReference>
<dbReference type="SMART" id="SM00530">
    <property type="entry name" value="HTH_XRE"/>
    <property type="match status" value="1"/>
</dbReference>
<reference evidence="2 3" key="1">
    <citation type="journal article" date="2017" name="Chemistry">
        <title>Isolation, Biosynthesis and Chemical Modifications of Rubterolones A-F: Rare Tropolone Alkaloids from Actinomadura sp. 5-2.</title>
        <authorList>
            <person name="Guo H."/>
            <person name="Benndorf R."/>
            <person name="Leichnitz D."/>
            <person name="Klassen J.L."/>
            <person name="Vollmers J."/>
            <person name="Gorls H."/>
            <person name="Steinacker M."/>
            <person name="Weigel C."/>
            <person name="Dahse H.M."/>
            <person name="Kaster A.K."/>
            <person name="de Beer Z.W."/>
            <person name="Poulsen M."/>
            <person name="Beemelmanns C."/>
        </authorList>
    </citation>
    <scope>NUCLEOTIDE SEQUENCE [LARGE SCALE GENOMIC DNA]</scope>
    <source>
        <strain evidence="2 3">5-2</strain>
    </source>
</reference>
<accession>A0A2P4UPI3</accession>
<dbReference type="InterPro" id="IPR001387">
    <property type="entry name" value="Cro/C1-type_HTH"/>
</dbReference>
<proteinExistence type="predicted"/>
<gene>
    <name evidence="2" type="ORF">BTM25_13740</name>
</gene>
<dbReference type="Gene3D" id="1.10.260.40">
    <property type="entry name" value="lambda repressor-like DNA-binding domains"/>
    <property type="match status" value="1"/>
</dbReference>
<protein>
    <recommendedName>
        <fullName evidence="1">HTH cro/C1-type domain-containing protein</fullName>
    </recommendedName>
</protein>
<dbReference type="Proteomes" id="UP000242367">
    <property type="component" value="Unassembled WGS sequence"/>
</dbReference>
<evidence type="ECO:0000313" key="3">
    <source>
        <dbReference type="Proteomes" id="UP000242367"/>
    </source>
</evidence>
<evidence type="ECO:0000259" key="1">
    <source>
        <dbReference type="SMART" id="SM00530"/>
    </source>
</evidence>
<dbReference type="InterPro" id="IPR043917">
    <property type="entry name" value="DUF5753"/>
</dbReference>
<dbReference type="RefSeq" id="WP_168212032.1">
    <property type="nucleotide sequence ID" value="NZ_MTBP01000001.1"/>
</dbReference>
<sequence length="282" mass="32203">MSVERRPRKVNMFRLGVYLRHTREFLELSYEQAAERVGCDIEWLVRVETGFEEPTPERVQRILERYGVISARIATVMIDLAHRPDGPSWLEKYAADVSTNLRDVLICEADATVVRSHHVSVIPELLRTEGYERTITVGRFPPIGPDAAWGILEHRQRLTAGGRPRRIDALIGEQALKQPVRDPQVMIDQLRHLLDVADGPDIRIRTTPLGFPLFEDRAHRFDIFEFFSASDRVSVVHEELGAEITPDDFLAVWKHIEKSAFPPDESRAMIESVLADLTARHG</sequence>